<proteinExistence type="predicted"/>
<gene>
    <name evidence="1" type="ORF">I3517_00965</name>
</gene>
<protein>
    <submittedName>
        <fullName evidence="1">Uncharacterized protein</fullName>
    </submittedName>
</protein>
<organism evidence="1 2">
    <name type="scientific">Rhodococcus erythropolis</name>
    <name type="common">Arthrobacter picolinophilus</name>
    <dbReference type="NCBI Taxonomy" id="1833"/>
    <lineage>
        <taxon>Bacteria</taxon>
        <taxon>Bacillati</taxon>
        <taxon>Actinomycetota</taxon>
        <taxon>Actinomycetes</taxon>
        <taxon>Mycobacteriales</taxon>
        <taxon>Nocardiaceae</taxon>
        <taxon>Rhodococcus</taxon>
        <taxon>Rhodococcus erythropolis group</taxon>
    </lineage>
</organism>
<evidence type="ECO:0000313" key="2">
    <source>
        <dbReference type="Proteomes" id="UP000627573"/>
    </source>
</evidence>
<keyword evidence="2" id="KW-1185">Reference proteome</keyword>
<dbReference type="RefSeq" id="WP_003945304.1">
    <property type="nucleotide sequence ID" value="NZ_AP018733.1"/>
</dbReference>
<dbReference type="AlphaFoldDB" id="A0A1F2PS33"/>
<accession>A0A1F2PS33</accession>
<dbReference type="EMBL" id="JAECSB010000012">
    <property type="protein sequence ID" value="MBH5141188.1"/>
    <property type="molecule type" value="Genomic_DNA"/>
</dbReference>
<name>A0A1F2PS33_RHOER</name>
<evidence type="ECO:0000313" key="1">
    <source>
        <dbReference type="EMBL" id="MBH5141188.1"/>
    </source>
</evidence>
<dbReference type="GeneID" id="66899786"/>
<sequence length="52" mass="5370">MKKALPKTLKSLARTVGILALAIVVVSVVERFTGAHQPTTGPASLTGPDQSL</sequence>
<comment type="caution">
    <text evidence="1">The sequence shown here is derived from an EMBL/GenBank/DDBJ whole genome shotgun (WGS) entry which is preliminary data.</text>
</comment>
<reference evidence="1 2" key="1">
    <citation type="submission" date="2020-12" db="EMBL/GenBank/DDBJ databases">
        <title>Draft genome sequence of furan degrading bacterial strain FUR100.</title>
        <authorList>
            <person name="Woiski C."/>
        </authorList>
    </citation>
    <scope>NUCLEOTIDE SEQUENCE [LARGE SCALE GENOMIC DNA]</scope>
    <source>
        <strain evidence="1 2">FUR100</strain>
    </source>
</reference>
<dbReference type="Proteomes" id="UP000627573">
    <property type="component" value="Unassembled WGS sequence"/>
</dbReference>